<dbReference type="EMBL" id="MU269185">
    <property type="protein sequence ID" value="KAH7903139.1"/>
    <property type="molecule type" value="Genomic_DNA"/>
</dbReference>
<keyword evidence="2" id="KW-1185">Reference proteome</keyword>
<evidence type="ECO:0000313" key="2">
    <source>
        <dbReference type="Proteomes" id="UP000790377"/>
    </source>
</evidence>
<organism evidence="1 2">
    <name type="scientific">Hygrophoropsis aurantiaca</name>
    <dbReference type="NCBI Taxonomy" id="72124"/>
    <lineage>
        <taxon>Eukaryota</taxon>
        <taxon>Fungi</taxon>
        <taxon>Dikarya</taxon>
        <taxon>Basidiomycota</taxon>
        <taxon>Agaricomycotina</taxon>
        <taxon>Agaricomycetes</taxon>
        <taxon>Agaricomycetidae</taxon>
        <taxon>Boletales</taxon>
        <taxon>Coniophorineae</taxon>
        <taxon>Hygrophoropsidaceae</taxon>
        <taxon>Hygrophoropsis</taxon>
    </lineage>
</organism>
<feature type="non-terminal residue" evidence="1">
    <location>
        <position position="87"/>
    </location>
</feature>
<gene>
    <name evidence="1" type="ORF">BJ138DRAFT_199934</name>
</gene>
<reference evidence="1" key="1">
    <citation type="journal article" date="2021" name="New Phytol.">
        <title>Evolutionary innovations through gain and loss of genes in the ectomycorrhizal Boletales.</title>
        <authorList>
            <person name="Wu G."/>
            <person name="Miyauchi S."/>
            <person name="Morin E."/>
            <person name="Kuo A."/>
            <person name="Drula E."/>
            <person name="Varga T."/>
            <person name="Kohler A."/>
            <person name="Feng B."/>
            <person name="Cao Y."/>
            <person name="Lipzen A."/>
            <person name="Daum C."/>
            <person name="Hundley H."/>
            <person name="Pangilinan J."/>
            <person name="Johnson J."/>
            <person name="Barry K."/>
            <person name="LaButti K."/>
            <person name="Ng V."/>
            <person name="Ahrendt S."/>
            <person name="Min B."/>
            <person name="Choi I.G."/>
            <person name="Park H."/>
            <person name="Plett J.M."/>
            <person name="Magnuson J."/>
            <person name="Spatafora J.W."/>
            <person name="Nagy L.G."/>
            <person name="Henrissat B."/>
            <person name="Grigoriev I.V."/>
            <person name="Yang Z.L."/>
            <person name="Xu J."/>
            <person name="Martin F.M."/>
        </authorList>
    </citation>
    <scope>NUCLEOTIDE SEQUENCE</scope>
    <source>
        <strain evidence="1">ATCC 28755</strain>
    </source>
</reference>
<proteinExistence type="predicted"/>
<evidence type="ECO:0000313" key="1">
    <source>
        <dbReference type="EMBL" id="KAH7903139.1"/>
    </source>
</evidence>
<accession>A0ACB7ZR26</accession>
<sequence>MHVVEPGTDYLPTIANIIQVKDIFSQTSPPLPIELIDQIIDDASYWPHSSITLIKSAIVRNFGTSATQDAMYMRTLPLAVPGVEGSI</sequence>
<name>A0ACB7ZR26_9AGAM</name>
<protein>
    <submittedName>
        <fullName evidence="1">Uncharacterized protein</fullName>
    </submittedName>
</protein>
<comment type="caution">
    <text evidence="1">The sequence shown here is derived from an EMBL/GenBank/DDBJ whole genome shotgun (WGS) entry which is preliminary data.</text>
</comment>
<dbReference type="Proteomes" id="UP000790377">
    <property type="component" value="Unassembled WGS sequence"/>
</dbReference>